<dbReference type="Proteomes" id="UP000669133">
    <property type="component" value="Unassembled WGS sequence"/>
</dbReference>
<dbReference type="AlphaFoldDB" id="A0A8H7ZCG6"/>
<evidence type="ECO:0000313" key="2">
    <source>
        <dbReference type="Proteomes" id="UP000669133"/>
    </source>
</evidence>
<organism evidence="1 2">
    <name type="scientific">Candida metapsilosis</name>
    <dbReference type="NCBI Taxonomy" id="273372"/>
    <lineage>
        <taxon>Eukaryota</taxon>
        <taxon>Fungi</taxon>
        <taxon>Dikarya</taxon>
        <taxon>Ascomycota</taxon>
        <taxon>Saccharomycotina</taxon>
        <taxon>Pichiomycetes</taxon>
        <taxon>Debaryomycetaceae</taxon>
        <taxon>Candida/Lodderomyces clade</taxon>
        <taxon>Candida</taxon>
    </lineage>
</organism>
<reference evidence="1 2" key="1">
    <citation type="submission" date="2020-12" db="EMBL/GenBank/DDBJ databases">
        <title>Effect of drift, selection, and recombination on the evolution of hybrid genomes in Candida yeast pathogens.</title>
        <authorList>
            <person name="Mixao V."/>
            <person name="Ksiezopolska E."/>
            <person name="Saus E."/>
            <person name="Boekhout T."/>
            <person name="Gacser A."/>
            <person name="Gabaldon T."/>
        </authorList>
    </citation>
    <scope>NUCLEOTIDE SEQUENCE [LARGE SCALE GENOMIC DNA]</scope>
    <source>
        <strain evidence="1 2">BP57</strain>
    </source>
</reference>
<dbReference type="EMBL" id="JAEOAQ010000007">
    <property type="protein sequence ID" value="KAG5417416.1"/>
    <property type="molecule type" value="Genomic_DNA"/>
</dbReference>
<protein>
    <submittedName>
        <fullName evidence="1">Uncharacterized protein</fullName>
    </submittedName>
</protein>
<name>A0A8H7ZCG6_9ASCO</name>
<comment type="caution">
    <text evidence="1">The sequence shown here is derived from an EMBL/GenBank/DDBJ whole genome shotgun (WGS) entry which is preliminary data.</text>
</comment>
<proteinExistence type="predicted"/>
<keyword evidence="2" id="KW-1185">Reference proteome</keyword>
<gene>
    <name evidence="1" type="ORF">I9W82_005050</name>
</gene>
<dbReference type="GeneID" id="93653679"/>
<evidence type="ECO:0000313" key="1">
    <source>
        <dbReference type="EMBL" id="KAG5417416.1"/>
    </source>
</evidence>
<sequence length="220" mass="25803">MPGRRYIPRDEIPLHTMFQIIQRRSVAILKRSNTPLIYRTSLGLLTHYNVPKRSFKLPNIFKAVQQANKIDERFDELGKSPTNAKVQQVIDAVKDTPELLFQLNFFFYECRKLGITHDNVEQRKRRWNYWPNMILKLIPLNSAFWDTCYSLDKAQHSHGLSPFKLNDIGLLDPKNFPPDFIQQLATGKYNGIDFRNVIIFAFSRPKFTNSDEKNEKTNAK</sequence>
<dbReference type="RefSeq" id="XP_067546532.1">
    <property type="nucleotide sequence ID" value="XM_067694187.1"/>
</dbReference>
<dbReference type="OrthoDB" id="4092895at2759"/>
<accession>A0A8H7ZCG6</accession>